<keyword evidence="3" id="KW-1003">Cell membrane</keyword>
<evidence type="ECO:0000256" key="3">
    <source>
        <dbReference type="ARBA" id="ARBA00022475"/>
    </source>
</evidence>
<sequence length="140" mass="15207">MDFFNQYPLLRSIVLTLGYTALSGLEMFIGYYLFSKVTQYDDTVEIFEKKNVAAALASGGKVVGTAIVLGFAIVTNDRLWWAALWGGIGILLLLLGYKVLEWVTPRHHVDAEIGKGNTAAGMFSFLLSIGLAVVIGTSLT</sequence>
<evidence type="ECO:0000256" key="5">
    <source>
        <dbReference type="ARBA" id="ARBA00022989"/>
    </source>
</evidence>
<feature type="transmembrane region" description="Helical" evidence="7">
    <location>
        <begin position="79"/>
        <end position="97"/>
    </location>
</feature>
<gene>
    <name evidence="8" type="ORF">SAMN04488112_11973</name>
</gene>
<feature type="transmembrane region" description="Helical" evidence="7">
    <location>
        <begin position="12"/>
        <end position="34"/>
    </location>
</feature>
<comment type="similarity">
    <text evidence="2">Belongs to the UPF0719 family.</text>
</comment>
<reference evidence="8 9" key="1">
    <citation type="submission" date="2016-10" db="EMBL/GenBank/DDBJ databases">
        <authorList>
            <person name="de Groot N.N."/>
        </authorList>
    </citation>
    <scope>NUCLEOTIDE SEQUENCE [LARGE SCALE GENOMIC DNA]</scope>
    <source>
        <strain evidence="8 9">DSM 45514</strain>
    </source>
</reference>
<name>A0A1G6Q5G1_9BACL</name>
<comment type="subcellular location">
    <subcellularLocation>
        <location evidence="1">Cell membrane</location>
        <topology evidence="1">Multi-pass membrane protein</topology>
    </subcellularLocation>
</comment>
<organism evidence="8 9">
    <name type="scientific">Melghirimyces thermohalophilus</name>
    <dbReference type="NCBI Taxonomy" id="1236220"/>
    <lineage>
        <taxon>Bacteria</taxon>
        <taxon>Bacillati</taxon>
        <taxon>Bacillota</taxon>
        <taxon>Bacilli</taxon>
        <taxon>Bacillales</taxon>
        <taxon>Thermoactinomycetaceae</taxon>
        <taxon>Melghirimyces</taxon>
    </lineage>
</organism>
<evidence type="ECO:0000256" key="2">
    <source>
        <dbReference type="ARBA" id="ARBA00005779"/>
    </source>
</evidence>
<dbReference type="RefSeq" id="WP_091572160.1">
    <property type="nucleotide sequence ID" value="NZ_FMZA01000019.1"/>
</dbReference>
<evidence type="ECO:0000256" key="6">
    <source>
        <dbReference type="ARBA" id="ARBA00023136"/>
    </source>
</evidence>
<keyword evidence="4 7" id="KW-0812">Transmembrane</keyword>
<dbReference type="AlphaFoldDB" id="A0A1G6Q5G1"/>
<dbReference type="STRING" id="1236220.SAMN04488112_11973"/>
<evidence type="ECO:0000313" key="8">
    <source>
        <dbReference type="EMBL" id="SDC86976.1"/>
    </source>
</evidence>
<keyword evidence="9" id="KW-1185">Reference proteome</keyword>
<dbReference type="Pfam" id="PF03994">
    <property type="entry name" value="DUF350"/>
    <property type="match status" value="1"/>
</dbReference>
<evidence type="ECO:0000256" key="4">
    <source>
        <dbReference type="ARBA" id="ARBA00022692"/>
    </source>
</evidence>
<accession>A0A1G6Q5G1</accession>
<protein>
    <submittedName>
        <fullName evidence="8">Putative membrane protein</fullName>
    </submittedName>
</protein>
<dbReference type="OrthoDB" id="2352756at2"/>
<dbReference type="EMBL" id="FMZA01000019">
    <property type="protein sequence ID" value="SDC86976.1"/>
    <property type="molecule type" value="Genomic_DNA"/>
</dbReference>
<feature type="transmembrane region" description="Helical" evidence="7">
    <location>
        <begin position="54"/>
        <end position="73"/>
    </location>
</feature>
<feature type="transmembrane region" description="Helical" evidence="7">
    <location>
        <begin position="118"/>
        <end position="139"/>
    </location>
</feature>
<proteinExistence type="inferred from homology"/>
<dbReference type="PANTHER" id="PTHR40043">
    <property type="entry name" value="UPF0719 INNER MEMBRANE PROTEIN YJFL"/>
    <property type="match status" value="1"/>
</dbReference>
<dbReference type="PANTHER" id="PTHR40043:SF1">
    <property type="entry name" value="UPF0719 INNER MEMBRANE PROTEIN YJFL"/>
    <property type="match status" value="1"/>
</dbReference>
<evidence type="ECO:0000313" key="9">
    <source>
        <dbReference type="Proteomes" id="UP000199387"/>
    </source>
</evidence>
<dbReference type="GO" id="GO:0005886">
    <property type="term" value="C:plasma membrane"/>
    <property type="evidence" value="ECO:0007669"/>
    <property type="project" value="UniProtKB-SubCell"/>
</dbReference>
<evidence type="ECO:0000256" key="1">
    <source>
        <dbReference type="ARBA" id="ARBA00004651"/>
    </source>
</evidence>
<dbReference type="InterPro" id="IPR007140">
    <property type="entry name" value="DUF350"/>
</dbReference>
<keyword evidence="5 7" id="KW-1133">Transmembrane helix</keyword>
<keyword evidence="6 7" id="KW-0472">Membrane</keyword>
<evidence type="ECO:0000256" key="7">
    <source>
        <dbReference type="SAM" id="Phobius"/>
    </source>
</evidence>
<dbReference type="Proteomes" id="UP000199387">
    <property type="component" value="Unassembled WGS sequence"/>
</dbReference>